<protein>
    <submittedName>
        <fullName evidence="2">Glycosyltransferase</fullName>
        <ecNumber evidence="2">2.4.-.-</ecNumber>
    </submittedName>
</protein>
<dbReference type="Gene3D" id="3.40.50.2000">
    <property type="entry name" value="Glycogen Phosphorylase B"/>
    <property type="match status" value="1"/>
</dbReference>
<organism evidence="2 3">
    <name type="scientific">Bradyrhizobium vignae</name>
    <dbReference type="NCBI Taxonomy" id="1549949"/>
    <lineage>
        <taxon>Bacteria</taxon>
        <taxon>Pseudomonadati</taxon>
        <taxon>Pseudomonadota</taxon>
        <taxon>Alphaproteobacteria</taxon>
        <taxon>Hyphomicrobiales</taxon>
        <taxon>Nitrobacteraceae</taxon>
        <taxon>Bradyrhizobium</taxon>
    </lineage>
</organism>
<evidence type="ECO:0000313" key="3">
    <source>
        <dbReference type="Proteomes" id="UP000669317"/>
    </source>
</evidence>
<dbReference type="EC" id="2.4.-.-" evidence="2"/>
<feature type="domain" description="Glycosyl transferase family 1" evidence="1">
    <location>
        <begin position="49"/>
        <end position="144"/>
    </location>
</feature>
<keyword evidence="2" id="KW-0328">Glycosyltransferase</keyword>
<accession>A0ABS3ZX91</accession>
<dbReference type="EMBL" id="JAGIKT010000036">
    <property type="protein sequence ID" value="MBP0112763.1"/>
    <property type="molecule type" value="Genomic_DNA"/>
</dbReference>
<name>A0ABS3ZX91_9BRAD</name>
<keyword evidence="2" id="KW-0808">Transferase</keyword>
<gene>
    <name evidence="2" type="ORF">JWS04_17040</name>
</gene>
<keyword evidence="3" id="KW-1185">Reference proteome</keyword>
<evidence type="ECO:0000313" key="2">
    <source>
        <dbReference type="EMBL" id="MBP0112763.1"/>
    </source>
</evidence>
<dbReference type="GO" id="GO:0016757">
    <property type="term" value="F:glycosyltransferase activity"/>
    <property type="evidence" value="ECO:0007669"/>
    <property type="project" value="UniProtKB-KW"/>
</dbReference>
<reference evidence="2 3" key="1">
    <citation type="submission" date="2021-03" db="EMBL/GenBank/DDBJ databases">
        <title>Genome Sequence of Bradyrhizobium vignae strain ISRA400.</title>
        <authorList>
            <person name="Tisa L.S."/>
            <person name="Svistoonoff S."/>
            <person name="Hocher V."/>
            <person name="Fall S."/>
            <person name="Zaiya A."/>
            <person name="Naing D."/>
            <person name="Niang N."/>
            <person name="Diouf A."/>
            <person name="Dasylva M.C."/>
            <person name="Toure O."/>
            <person name="Gueye M."/>
            <person name="Gully D."/>
            <person name="Tisseyre P."/>
            <person name="Simpson S."/>
            <person name="Morris K."/>
            <person name="Thomas W.K."/>
        </authorList>
    </citation>
    <scope>NUCLEOTIDE SEQUENCE [LARGE SCALE GENOMIC DNA]</scope>
    <source>
        <strain evidence="2 3">ISRA400</strain>
    </source>
</reference>
<dbReference type="PANTHER" id="PTHR45825">
    <property type="entry name" value="GRANULE-BOUND STARCH SYNTHASE 1, CHLOROPLASTIC/AMYLOPLASTIC"/>
    <property type="match status" value="1"/>
</dbReference>
<dbReference type="InterPro" id="IPR001296">
    <property type="entry name" value="Glyco_trans_1"/>
</dbReference>
<sequence>MSYIARLSALRLLYTFVPSTKKAYFIAASWNDCCDAEFTDGASDAGGQIVVTGKGEPRFEEALLQAQERAPQSIAVKIGFDDAEARKIFAGSDFTLMPSSFEPCGLSQMYAQRFGSLPIGHRTGGLAETIVDGETGFLFDQASAPGFLGSLCRAFSTFGMKDRLDRMRRAAMAQAFNWRQSAKSYADIYRSSI</sequence>
<dbReference type="Proteomes" id="UP000669317">
    <property type="component" value="Unassembled WGS sequence"/>
</dbReference>
<proteinExistence type="predicted"/>
<evidence type="ECO:0000259" key="1">
    <source>
        <dbReference type="Pfam" id="PF00534"/>
    </source>
</evidence>
<dbReference type="SUPFAM" id="SSF53756">
    <property type="entry name" value="UDP-Glycosyltransferase/glycogen phosphorylase"/>
    <property type="match status" value="1"/>
</dbReference>
<comment type="caution">
    <text evidence="2">The sequence shown here is derived from an EMBL/GenBank/DDBJ whole genome shotgun (WGS) entry which is preliminary data.</text>
</comment>
<dbReference type="PANTHER" id="PTHR45825:SF8">
    <property type="entry name" value="GLYCOGEN SYNTHASE"/>
    <property type="match status" value="1"/>
</dbReference>
<dbReference type="Pfam" id="PF00534">
    <property type="entry name" value="Glycos_transf_1"/>
    <property type="match status" value="1"/>
</dbReference>